<dbReference type="Gene3D" id="3.30.420.10">
    <property type="entry name" value="Ribonuclease H-like superfamily/Ribonuclease H"/>
    <property type="match status" value="1"/>
</dbReference>
<gene>
    <name evidence="2" type="ORF">Sradi_0632500</name>
</gene>
<protein>
    <recommendedName>
        <fullName evidence="1">Integrase catalytic domain-containing protein</fullName>
    </recommendedName>
</protein>
<comment type="caution">
    <text evidence="2">The sequence shown here is derived from an EMBL/GenBank/DDBJ whole genome shotgun (WGS) entry which is preliminary data.</text>
</comment>
<evidence type="ECO:0000313" key="2">
    <source>
        <dbReference type="EMBL" id="KAL0430065.1"/>
    </source>
</evidence>
<dbReference type="GO" id="GO:0015074">
    <property type="term" value="P:DNA integration"/>
    <property type="evidence" value="ECO:0007669"/>
    <property type="project" value="InterPro"/>
</dbReference>
<reference evidence="2" key="2">
    <citation type="journal article" date="2024" name="Plant">
        <title>Genomic evolution and insights into agronomic trait innovations of Sesamum species.</title>
        <authorList>
            <person name="Miao H."/>
            <person name="Wang L."/>
            <person name="Qu L."/>
            <person name="Liu H."/>
            <person name="Sun Y."/>
            <person name="Le M."/>
            <person name="Wang Q."/>
            <person name="Wei S."/>
            <person name="Zheng Y."/>
            <person name="Lin W."/>
            <person name="Duan Y."/>
            <person name="Cao H."/>
            <person name="Xiong S."/>
            <person name="Wang X."/>
            <person name="Wei L."/>
            <person name="Li C."/>
            <person name="Ma Q."/>
            <person name="Ju M."/>
            <person name="Zhao R."/>
            <person name="Li G."/>
            <person name="Mu C."/>
            <person name="Tian Q."/>
            <person name="Mei H."/>
            <person name="Zhang T."/>
            <person name="Gao T."/>
            <person name="Zhang H."/>
        </authorList>
    </citation>
    <scope>NUCLEOTIDE SEQUENCE</scope>
    <source>
        <strain evidence="2">G02</strain>
    </source>
</reference>
<dbReference type="GO" id="GO:0003676">
    <property type="term" value="F:nucleic acid binding"/>
    <property type="evidence" value="ECO:0007669"/>
    <property type="project" value="InterPro"/>
</dbReference>
<evidence type="ECO:0000259" key="1">
    <source>
        <dbReference type="PROSITE" id="PS50994"/>
    </source>
</evidence>
<dbReference type="SUPFAM" id="SSF53098">
    <property type="entry name" value="Ribonuclease H-like"/>
    <property type="match status" value="1"/>
</dbReference>
<dbReference type="InterPro" id="IPR001584">
    <property type="entry name" value="Integrase_cat-core"/>
</dbReference>
<accession>A0AAW2VPS3</accession>
<dbReference type="InterPro" id="IPR012337">
    <property type="entry name" value="RNaseH-like_sf"/>
</dbReference>
<dbReference type="PROSITE" id="PS50994">
    <property type="entry name" value="INTEGRASE"/>
    <property type="match status" value="1"/>
</dbReference>
<reference evidence="2" key="1">
    <citation type="submission" date="2020-06" db="EMBL/GenBank/DDBJ databases">
        <authorList>
            <person name="Li T."/>
            <person name="Hu X."/>
            <person name="Zhang T."/>
            <person name="Song X."/>
            <person name="Zhang H."/>
            <person name="Dai N."/>
            <person name="Sheng W."/>
            <person name="Hou X."/>
            <person name="Wei L."/>
        </authorList>
    </citation>
    <scope>NUCLEOTIDE SEQUENCE</scope>
    <source>
        <strain evidence="2">G02</strain>
        <tissue evidence="2">Leaf</tissue>
    </source>
</reference>
<feature type="domain" description="Integrase catalytic" evidence="1">
    <location>
        <begin position="16"/>
        <end position="175"/>
    </location>
</feature>
<name>A0AAW2VPS3_SESRA</name>
<dbReference type="EMBL" id="JACGWJ010000003">
    <property type="protein sequence ID" value="KAL0430065.1"/>
    <property type="molecule type" value="Genomic_DNA"/>
</dbReference>
<proteinExistence type="predicted"/>
<dbReference type="PANTHER" id="PTHR48475">
    <property type="entry name" value="RIBONUCLEASE H"/>
    <property type="match status" value="1"/>
</dbReference>
<dbReference type="InterPro" id="IPR036397">
    <property type="entry name" value="RNaseH_sf"/>
</dbReference>
<organism evidence="2">
    <name type="scientific">Sesamum radiatum</name>
    <name type="common">Black benniseed</name>
    <dbReference type="NCBI Taxonomy" id="300843"/>
    <lineage>
        <taxon>Eukaryota</taxon>
        <taxon>Viridiplantae</taxon>
        <taxon>Streptophyta</taxon>
        <taxon>Embryophyta</taxon>
        <taxon>Tracheophyta</taxon>
        <taxon>Spermatophyta</taxon>
        <taxon>Magnoliopsida</taxon>
        <taxon>eudicotyledons</taxon>
        <taxon>Gunneridae</taxon>
        <taxon>Pentapetalae</taxon>
        <taxon>asterids</taxon>
        <taxon>lamiids</taxon>
        <taxon>Lamiales</taxon>
        <taxon>Pedaliaceae</taxon>
        <taxon>Sesamum</taxon>
    </lineage>
</organism>
<sequence>MGSRTEMIDNPQVTLRVKKPMGKIHEVSHIVRNGLESWMDGIKDFLEKGKLPEDKDEAKRIRRMSARYFIEKGYLFKRKITSDNETQFQGKKFREWCHQWKIKQIFTSVGNPKANGQTEVSNRIILKNLKTKLGTAKTGWLDEIPGILWVYRTTSNQLGVNPLLISIWIRGFDPS</sequence>
<dbReference type="PANTHER" id="PTHR48475:SF2">
    <property type="entry name" value="RIBONUCLEASE H"/>
    <property type="match status" value="1"/>
</dbReference>
<dbReference type="AlphaFoldDB" id="A0AAW2VPS3"/>